<feature type="transmembrane region" description="Helical" evidence="7">
    <location>
        <begin position="462"/>
        <end position="484"/>
    </location>
</feature>
<keyword evidence="2 5" id="KW-0547">Nucleotide-binding</keyword>
<name>A0ABV7ZBQ9_9DEIO</name>
<dbReference type="GO" id="GO:0016301">
    <property type="term" value="F:kinase activity"/>
    <property type="evidence" value="ECO:0007669"/>
    <property type="project" value="UniProtKB-KW"/>
</dbReference>
<dbReference type="RefSeq" id="WP_322473585.1">
    <property type="nucleotide sequence ID" value="NZ_JBHRZG010000013.1"/>
</dbReference>
<protein>
    <submittedName>
        <fullName evidence="9">Protein kinase</fullName>
    </submittedName>
</protein>
<dbReference type="PANTHER" id="PTHR43289">
    <property type="entry name" value="MITOGEN-ACTIVATED PROTEIN KINASE KINASE KINASE 20-RELATED"/>
    <property type="match status" value="1"/>
</dbReference>
<reference evidence="10" key="1">
    <citation type="journal article" date="2019" name="Int. J. Syst. Evol. Microbiol.">
        <title>The Global Catalogue of Microorganisms (GCM) 10K type strain sequencing project: providing services to taxonomists for standard genome sequencing and annotation.</title>
        <authorList>
            <consortium name="The Broad Institute Genomics Platform"/>
            <consortium name="The Broad Institute Genome Sequencing Center for Infectious Disease"/>
            <person name="Wu L."/>
            <person name="Ma J."/>
        </authorList>
    </citation>
    <scope>NUCLEOTIDE SEQUENCE [LARGE SCALE GENOMIC DNA]</scope>
    <source>
        <strain evidence="10">CCTCC AB 2017081</strain>
    </source>
</reference>
<dbReference type="InterPro" id="IPR008271">
    <property type="entry name" value="Ser/Thr_kinase_AS"/>
</dbReference>
<evidence type="ECO:0000256" key="4">
    <source>
        <dbReference type="ARBA" id="ARBA00022840"/>
    </source>
</evidence>
<evidence type="ECO:0000256" key="1">
    <source>
        <dbReference type="ARBA" id="ARBA00022679"/>
    </source>
</evidence>
<feature type="compositionally biased region" description="Pro residues" evidence="6">
    <location>
        <begin position="406"/>
        <end position="419"/>
    </location>
</feature>
<evidence type="ECO:0000313" key="10">
    <source>
        <dbReference type="Proteomes" id="UP001595803"/>
    </source>
</evidence>
<gene>
    <name evidence="9" type="ORF">ACFOSB_12740</name>
</gene>
<feature type="region of interest" description="Disordered" evidence="6">
    <location>
        <begin position="324"/>
        <end position="419"/>
    </location>
</feature>
<evidence type="ECO:0000259" key="8">
    <source>
        <dbReference type="PROSITE" id="PS50011"/>
    </source>
</evidence>
<dbReference type="PANTHER" id="PTHR43289:SF34">
    <property type="entry name" value="SERINE_THREONINE-PROTEIN KINASE YBDM-RELATED"/>
    <property type="match status" value="1"/>
</dbReference>
<dbReference type="InterPro" id="IPR000719">
    <property type="entry name" value="Prot_kinase_dom"/>
</dbReference>
<organism evidence="9 10">
    <name type="scientific">Deinococcus rufus</name>
    <dbReference type="NCBI Taxonomy" id="2136097"/>
    <lineage>
        <taxon>Bacteria</taxon>
        <taxon>Thermotogati</taxon>
        <taxon>Deinococcota</taxon>
        <taxon>Deinococci</taxon>
        <taxon>Deinococcales</taxon>
        <taxon>Deinococcaceae</taxon>
        <taxon>Deinococcus</taxon>
    </lineage>
</organism>
<keyword evidence="1" id="KW-0808">Transferase</keyword>
<evidence type="ECO:0000256" key="7">
    <source>
        <dbReference type="SAM" id="Phobius"/>
    </source>
</evidence>
<keyword evidence="7" id="KW-1133">Transmembrane helix</keyword>
<dbReference type="SMART" id="SM00220">
    <property type="entry name" value="S_TKc"/>
    <property type="match status" value="1"/>
</dbReference>
<dbReference type="Pfam" id="PF00069">
    <property type="entry name" value="Pkinase"/>
    <property type="match status" value="1"/>
</dbReference>
<dbReference type="PROSITE" id="PS50011">
    <property type="entry name" value="PROTEIN_KINASE_DOM"/>
    <property type="match status" value="1"/>
</dbReference>
<dbReference type="Gene3D" id="3.30.200.20">
    <property type="entry name" value="Phosphorylase Kinase, domain 1"/>
    <property type="match status" value="1"/>
</dbReference>
<sequence>MSSTACPVCGSPVGAADTVCRTCGAPLTPGAASAAAKAVTAALALPAGCTLAGGQYVLSRVLGRGGFGITYDAQDVRLGLRVAVKELFVDGSQRRVAAVIPPGNLSPAEFQETKQRFLEEAKVLARFNDPGIVRVLNYFEENSTAYLVMEFLEGETLGGLIEKRGPLPPQVALEVARSLAKTLEHVHGAGLLHRDIKPDNVFLHKTGRIVLIDFGSVRAYAPGRTVSHTRLVTPGYAPLEQYGNSARYGPYTDIYSLGATLHHALTGQMPPAATDLMLGTPLPPLPAGTPAPLRRAIEKSMALRVEERPQTARALEELLIGPPQATAAPRPAPAPTQTAPAPQPAPRPQPAPQPTPVPRPQPQPAPAARPAPTPAPAPRPTPAPTPPPAPVVMSSPTPAQPVKVAPKPPAAPPPANIPLPPRPTPLPRILLVALCVGLGGVTGLVQLPALLPAIGQLGTPGLLVAGLIGAAAGFVAGQVAWLALPLALPAGTAALAVLYANGAALHWPTVAALGVMAAVLSLFVLRLIRRISF</sequence>
<feature type="binding site" evidence="5">
    <location>
        <position position="85"/>
    </location>
    <ligand>
        <name>ATP</name>
        <dbReference type="ChEBI" id="CHEBI:30616"/>
    </ligand>
</feature>
<dbReference type="Proteomes" id="UP001595803">
    <property type="component" value="Unassembled WGS sequence"/>
</dbReference>
<dbReference type="SUPFAM" id="SSF56112">
    <property type="entry name" value="Protein kinase-like (PK-like)"/>
    <property type="match status" value="1"/>
</dbReference>
<evidence type="ECO:0000256" key="5">
    <source>
        <dbReference type="PROSITE-ProRule" id="PRU10141"/>
    </source>
</evidence>
<keyword evidence="10" id="KW-1185">Reference proteome</keyword>
<feature type="transmembrane region" description="Helical" evidence="7">
    <location>
        <begin position="504"/>
        <end position="528"/>
    </location>
</feature>
<keyword evidence="3 9" id="KW-0418">Kinase</keyword>
<feature type="domain" description="Protein kinase" evidence="8">
    <location>
        <begin position="56"/>
        <end position="320"/>
    </location>
</feature>
<feature type="compositionally biased region" description="Low complexity" evidence="6">
    <location>
        <begin position="324"/>
        <end position="340"/>
    </location>
</feature>
<dbReference type="CDD" id="cd14014">
    <property type="entry name" value="STKc_PknB_like"/>
    <property type="match status" value="1"/>
</dbReference>
<dbReference type="PROSITE" id="PS00108">
    <property type="entry name" value="PROTEIN_KINASE_ST"/>
    <property type="match status" value="1"/>
</dbReference>
<feature type="compositionally biased region" description="Pro residues" evidence="6">
    <location>
        <begin position="341"/>
        <end position="390"/>
    </location>
</feature>
<proteinExistence type="predicted"/>
<keyword evidence="4 5" id="KW-0067">ATP-binding</keyword>
<accession>A0ABV7ZBQ9</accession>
<dbReference type="InterPro" id="IPR017441">
    <property type="entry name" value="Protein_kinase_ATP_BS"/>
</dbReference>
<keyword evidence="7" id="KW-0472">Membrane</keyword>
<keyword evidence="7" id="KW-0812">Transmembrane</keyword>
<dbReference type="EMBL" id="JBHRZG010000013">
    <property type="protein sequence ID" value="MFC3833726.1"/>
    <property type="molecule type" value="Genomic_DNA"/>
</dbReference>
<dbReference type="InterPro" id="IPR011009">
    <property type="entry name" value="Kinase-like_dom_sf"/>
</dbReference>
<evidence type="ECO:0000256" key="2">
    <source>
        <dbReference type="ARBA" id="ARBA00022741"/>
    </source>
</evidence>
<feature type="compositionally biased region" description="Low complexity" evidence="6">
    <location>
        <begin position="396"/>
        <end position="405"/>
    </location>
</feature>
<evidence type="ECO:0000313" key="9">
    <source>
        <dbReference type="EMBL" id="MFC3833726.1"/>
    </source>
</evidence>
<dbReference type="Gene3D" id="1.10.510.10">
    <property type="entry name" value="Transferase(Phosphotransferase) domain 1"/>
    <property type="match status" value="1"/>
</dbReference>
<evidence type="ECO:0000256" key="3">
    <source>
        <dbReference type="ARBA" id="ARBA00022777"/>
    </source>
</evidence>
<dbReference type="PROSITE" id="PS00107">
    <property type="entry name" value="PROTEIN_KINASE_ATP"/>
    <property type="match status" value="1"/>
</dbReference>
<comment type="caution">
    <text evidence="9">The sequence shown here is derived from an EMBL/GenBank/DDBJ whole genome shotgun (WGS) entry which is preliminary data.</text>
</comment>
<feature type="transmembrane region" description="Helical" evidence="7">
    <location>
        <begin position="429"/>
        <end position="450"/>
    </location>
</feature>
<evidence type="ECO:0000256" key="6">
    <source>
        <dbReference type="SAM" id="MobiDB-lite"/>
    </source>
</evidence>